<evidence type="ECO:0000256" key="1">
    <source>
        <dbReference type="SAM" id="MobiDB-lite"/>
    </source>
</evidence>
<name>A0AAV4BS13_9GAST</name>
<gene>
    <name evidence="3" type="ORF">PoB_004890800</name>
</gene>
<feature type="transmembrane region" description="Helical" evidence="2">
    <location>
        <begin position="12"/>
        <end position="31"/>
    </location>
</feature>
<keyword evidence="2" id="KW-0812">Transmembrane</keyword>
<dbReference type="Proteomes" id="UP000735302">
    <property type="component" value="Unassembled WGS sequence"/>
</dbReference>
<dbReference type="EMBL" id="BLXT01005381">
    <property type="protein sequence ID" value="GFO22403.1"/>
    <property type="molecule type" value="Genomic_DNA"/>
</dbReference>
<protein>
    <recommendedName>
        <fullName evidence="5">Glycosyltransferase family 92 protein</fullName>
    </recommendedName>
</protein>
<keyword evidence="2" id="KW-1133">Transmembrane helix</keyword>
<evidence type="ECO:0000256" key="2">
    <source>
        <dbReference type="SAM" id="Phobius"/>
    </source>
</evidence>
<keyword evidence="2" id="KW-0472">Membrane</keyword>
<feature type="region of interest" description="Disordered" evidence="1">
    <location>
        <begin position="78"/>
        <end position="101"/>
    </location>
</feature>
<evidence type="ECO:0000313" key="3">
    <source>
        <dbReference type="EMBL" id="GFO22403.1"/>
    </source>
</evidence>
<feature type="compositionally biased region" description="Polar residues" evidence="1">
    <location>
        <begin position="83"/>
        <end position="96"/>
    </location>
</feature>
<proteinExistence type="predicted"/>
<sequence length="435" mass="50385">MSTRFGSFRRRVRFLVKIWCVLCIFYLVTRWTRLVRWMVPPLPPNFYPESSVFLQVADSDTYLYSAVVNMAPDGAPDILPSDSKGSNSDTNAQNGGDRSRTEESYRYIVDELGMDLEIVITGLDKSRSWASSFACCVMVEEHEETPFAVMASTYFEYVKPFSWETWLKEYWLSSVPSVYVATQYSCRIPKRHLRSATSMPKFATMAPMPSLLARVLSPFLLLDWPSWGYHRYCPTHSVDYLPVEYPLRAPKDLGLCSKINHNGGVPDTNHRDPDVLLQWFELQRHLGVDRIVVYNLGDKSPDLQGIFMYYQFFITSWTPSHPLEKLLVLRHQQTRAPRWECWKYVFLPTRVKAAITHEVFPKRPFSPGAWISADVATLHHYRVCPRDTWGTCEMRDTKLDSIMTRYRDALTSGVDKANAVVKTRFRSMDEEGEED</sequence>
<accession>A0AAV4BS13</accession>
<dbReference type="AlphaFoldDB" id="A0AAV4BS13"/>
<reference evidence="3 4" key="1">
    <citation type="journal article" date="2021" name="Elife">
        <title>Chloroplast acquisition without the gene transfer in kleptoplastic sea slugs, Plakobranchus ocellatus.</title>
        <authorList>
            <person name="Maeda T."/>
            <person name="Takahashi S."/>
            <person name="Yoshida T."/>
            <person name="Shimamura S."/>
            <person name="Takaki Y."/>
            <person name="Nagai Y."/>
            <person name="Toyoda A."/>
            <person name="Suzuki Y."/>
            <person name="Arimoto A."/>
            <person name="Ishii H."/>
            <person name="Satoh N."/>
            <person name="Nishiyama T."/>
            <person name="Hasebe M."/>
            <person name="Maruyama T."/>
            <person name="Minagawa J."/>
            <person name="Obokata J."/>
            <person name="Shigenobu S."/>
        </authorList>
    </citation>
    <scope>NUCLEOTIDE SEQUENCE [LARGE SCALE GENOMIC DNA]</scope>
</reference>
<evidence type="ECO:0008006" key="5">
    <source>
        <dbReference type="Google" id="ProtNLM"/>
    </source>
</evidence>
<comment type="caution">
    <text evidence="3">The sequence shown here is derived from an EMBL/GenBank/DDBJ whole genome shotgun (WGS) entry which is preliminary data.</text>
</comment>
<evidence type="ECO:0000313" key="4">
    <source>
        <dbReference type="Proteomes" id="UP000735302"/>
    </source>
</evidence>
<keyword evidence="4" id="KW-1185">Reference proteome</keyword>
<organism evidence="3 4">
    <name type="scientific">Plakobranchus ocellatus</name>
    <dbReference type="NCBI Taxonomy" id="259542"/>
    <lineage>
        <taxon>Eukaryota</taxon>
        <taxon>Metazoa</taxon>
        <taxon>Spiralia</taxon>
        <taxon>Lophotrochozoa</taxon>
        <taxon>Mollusca</taxon>
        <taxon>Gastropoda</taxon>
        <taxon>Heterobranchia</taxon>
        <taxon>Euthyneura</taxon>
        <taxon>Panpulmonata</taxon>
        <taxon>Sacoglossa</taxon>
        <taxon>Placobranchoidea</taxon>
        <taxon>Plakobranchidae</taxon>
        <taxon>Plakobranchus</taxon>
    </lineage>
</organism>